<dbReference type="AlphaFoldDB" id="A0AA36N8Y9"/>
<organism evidence="1 2">
    <name type="scientific">Effrenium voratum</name>
    <dbReference type="NCBI Taxonomy" id="2562239"/>
    <lineage>
        <taxon>Eukaryota</taxon>
        <taxon>Sar</taxon>
        <taxon>Alveolata</taxon>
        <taxon>Dinophyceae</taxon>
        <taxon>Suessiales</taxon>
        <taxon>Symbiodiniaceae</taxon>
        <taxon>Effrenium</taxon>
    </lineage>
</organism>
<keyword evidence="2" id="KW-1185">Reference proteome</keyword>
<sequence length="100" mass="10559">LDPFQLSGWHLAPREDGVFQELHPPGAGARNLLGHRGAPHCATYAGSSCSQVCTGGEQAAAAPRWRRGGHARGQGCGTILPAAVTPCEFPRRMGRHGVHQ</sequence>
<protein>
    <submittedName>
        <fullName evidence="1">Uncharacterized protein</fullName>
    </submittedName>
</protein>
<gene>
    <name evidence="1" type="ORF">EVOR1521_LOCUS18535</name>
</gene>
<accession>A0AA36N8Y9</accession>
<name>A0AA36N8Y9_9DINO</name>
<reference evidence="1" key="1">
    <citation type="submission" date="2023-08" db="EMBL/GenBank/DDBJ databases">
        <authorList>
            <person name="Chen Y."/>
            <person name="Shah S."/>
            <person name="Dougan E. K."/>
            <person name="Thang M."/>
            <person name="Chan C."/>
        </authorList>
    </citation>
    <scope>NUCLEOTIDE SEQUENCE</scope>
</reference>
<feature type="non-terminal residue" evidence="1">
    <location>
        <position position="100"/>
    </location>
</feature>
<dbReference type="Proteomes" id="UP001178507">
    <property type="component" value="Unassembled WGS sequence"/>
</dbReference>
<evidence type="ECO:0000313" key="2">
    <source>
        <dbReference type="Proteomes" id="UP001178507"/>
    </source>
</evidence>
<dbReference type="EMBL" id="CAUJNA010002641">
    <property type="protein sequence ID" value="CAJ1393728.1"/>
    <property type="molecule type" value="Genomic_DNA"/>
</dbReference>
<evidence type="ECO:0000313" key="1">
    <source>
        <dbReference type="EMBL" id="CAJ1393728.1"/>
    </source>
</evidence>
<proteinExistence type="predicted"/>
<comment type="caution">
    <text evidence="1">The sequence shown here is derived from an EMBL/GenBank/DDBJ whole genome shotgun (WGS) entry which is preliminary data.</text>
</comment>